<evidence type="ECO:0000313" key="2">
    <source>
        <dbReference type="Proteomes" id="UP001056384"/>
    </source>
</evidence>
<accession>A0A9Q9B634</accession>
<name>A0A9Q9B634_9PEZI</name>
<evidence type="ECO:0000313" key="1">
    <source>
        <dbReference type="EMBL" id="USW59663.1"/>
    </source>
</evidence>
<reference evidence="1" key="1">
    <citation type="submission" date="2022-06" db="EMBL/GenBank/DDBJ databases">
        <title>Complete genome sequences of two strains of the flax pathogen Septoria linicola.</title>
        <authorList>
            <person name="Lapalu N."/>
            <person name="Simon A."/>
            <person name="Demenou B."/>
            <person name="Paumier D."/>
            <person name="Guillot M.-P."/>
            <person name="Gout L."/>
            <person name="Valade R."/>
        </authorList>
    </citation>
    <scope>NUCLEOTIDE SEQUENCE</scope>
    <source>
        <strain evidence="1">SE15195</strain>
    </source>
</reference>
<sequence length="161" mass="18535">MAESPPQIIVDISDVSDECQMSVRIHNQKQNPGQPLSVPQWLIDLSATRHHRFEVRATFVMYWPQKRYKYSHLSYCGCCKPTRAEVRELDRLSRRIDEFFDTAKASSGFNVADFVAGVSWVTNPDLYKEELCYNTVLVFIKKKMTAIKESTKALKGLARNT</sequence>
<keyword evidence="2" id="KW-1185">Reference proteome</keyword>
<proteinExistence type="predicted"/>
<dbReference type="AlphaFoldDB" id="A0A9Q9B634"/>
<dbReference type="Proteomes" id="UP001056384">
    <property type="component" value="Chromosome 14"/>
</dbReference>
<dbReference type="EMBL" id="CP099431">
    <property type="protein sequence ID" value="USW59663.1"/>
    <property type="molecule type" value="Genomic_DNA"/>
</dbReference>
<protein>
    <submittedName>
        <fullName evidence="1">Uncharacterized protein</fullName>
    </submittedName>
</protein>
<gene>
    <name evidence="1" type="ORF">Slin15195_G129820</name>
</gene>
<organism evidence="1 2">
    <name type="scientific">Septoria linicola</name>
    <dbReference type="NCBI Taxonomy" id="215465"/>
    <lineage>
        <taxon>Eukaryota</taxon>
        <taxon>Fungi</taxon>
        <taxon>Dikarya</taxon>
        <taxon>Ascomycota</taxon>
        <taxon>Pezizomycotina</taxon>
        <taxon>Dothideomycetes</taxon>
        <taxon>Dothideomycetidae</taxon>
        <taxon>Mycosphaerellales</taxon>
        <taxon>Mycosphaerellaceae</taxon>
        <taxon>Septoria</taxon>
    </lineage>
</organism>